<evidence type="ECO:0000313" key="6">
    <source>
        <dbReference type="EMBL" id="GBD68432.1"/>
    </source>
</evidence>
<dbReference type="GO" id="GO:0003677">
    <property type="term" value="F:DNA binding"/>
    <property type="evidence" value="ECO:0007669"/>
    <property type="project" value="UniProtKB-KW"/>
</dbReference>
<dbReference type="GO" id="GO:0003700">
    <property type="term" value="F:DNA-binding transcription factor activity"/>
    <property type="evidence" value="ECO:0007669"/>
    <property type="project" value="InterPro"/>
</dbReference>
<dbReference type="InterPro" id="IPR036388">
    <property type="entry name" value="WH-like_DNA-bd_sf"/>
</dbReference>
<dbReference type="PANTHER" id="PTHR30514">
    <property type="entry name" value="GLUCOKINASE"/>
    <property type="match status" value="1"/>
</dbReference>
<reference evidence="6 7" key="1">
    <citation type="submission" date="2016-05" db="EMBL/GenBank/DDBJ databases">
        <title>Whole genome sequencing of Tetragenococcus halophilus subsp. halophilus NISL 7118.</title>
        <authorList>
            <person name="Shiwa Y."/>
            <person name="Nishimura I."/>
            <person name="Yoshikawa H."/>
            <person name="Koyama Y."/>
            <person name="Oguma T."/>
        </authorList>
    </citation>
    <scope>NUCLEOTIDE SEQUENCE [LARGE SCALE GENOMIC DNA]</scope>
    <source>
        <strain evidence="6 7">NISL 7118</strain>
    </source>
</reference>
<evidence type="ECO:0000259" key="5">
    <source>
        <dbReference type="PROSITE" id="PS51464"/>
    </source>
</evidence>
<feature type="domain" description="HTH rpiR-type" evidence="4">
    <location>
        <begin position="1"/>
        <end position="77"/>
    </location>
</feature>
<dbReference type="CDD" id="cd05013">
    <property type="entry name" value="SIS_RpiR"/>
    <property type="match status" value="1"/>
</dbReference>
<dbReference type="EMBL" id="BDEC01000047">
    <property type="protein sequence ID" value="GBD68432.1"/>
    <property type="molecule type" value="Genomic_DNA"/>
</dbReference>
<dbReference type="InterPro" id="IPR000281">
    <property type="entry name" value="HTH_RpiR"/>
</dbReference>
<dbReference type="InterPro" id="IPR001347">
    <property type="entry name" value="SIS_dom"/>
</dbReference>
<dbReference type="Gene3D" id="3.40.50.10490">
    <property type="entry name" value="Glucose-6-phosphate isomerase like protein, domain 1"/>
    <property type="match status" value="1"/>
</dbReference>
<dbReference type="InterPro" id="IPR009057">
    <property type="entry name" value="Homeodomain-like_sf"/>
</dbReference>
<feature type="domain" description="SIS" evidence="5">
    <location>
        <begin position="102"/>
        <end position="241"/>
    </location>
</feature>
<name>A0A2H6CTW0_TETHA</name>
<evidence type="ECO:0008006" key="8">
    <source>
        <dbReference type="Google" id="ProtNLM"/>
    </source>
</evidence>
<dbReference type="InterPro" id="IPR047640">
    <property type="entry name" value="RpiR-like"/>
</dbReference>
<evidence type="ECO:0000256" key="2">
    <source>
        <dbReference type="ARBA" id="ARBA00023125"/>
    </source>
</evidence>
<evidence type="ECO:0000259" key="4">
    <source>
        <dbReference type="PROSITE" id="PS51071"/>
    </source>
</evidence>
<dbReference type="PROSITE" id="PS51464">
    <property type="entry name" value="SIS"/>
    <property type="match status" value="1"/>
</dbReference>
<dbReference type="Pfam" id="PF01418">
    <property type="entry name" value="HTH_6"/>
    <property type="match status" value="1"/>
</dbReference>
<dbReference type="RefSeq" id="WP_103103497.1">
    <property type="nucleotide sequence ID" value="NZ_BDEC01000047.1"/>
</dbReference>
<dbReference type="InterPro" id="IPR035472">
    <property type="entry name" value="RpiR-like_SIS"/>
</dbReference>
<keyword evidence="2" id="KW-0238">DNA-binding</keyword>
<keyword evidence="3" id="KW-0804">Transcription</keyword>
<dbReference type="Proteomes" id="UP000236214">
    <property type="component" value="Unassembled WGS sequence"/>
</dbReference>
<comment type="caution">
    <text evidence="6">The sequence shown here is derived from an EMBL/GenBank/DDBJ whole genome shotgun (WGS) entry which is preliminary data.</text>
</comment>
<dbReference type="SUPFAM" id="SSF46689">
    <property type="entry name" value="Homeodomain-like"/>
    <property type="match status" value="1"/>
</dbReference>
<organism evidence="6 7">
    <name type="scientific">Tetragenococcus halophilus subsp. halophilus</name>
    <dbReference type="NCBI Taxonomy" id="1513897"/>
    <lineage>
        <taxon>Bacteria</taxon>
        <taxon>Bacillati</taxon>
        <taxon>Bacillota</taxon>
        <taxon>Bacilli</taxon>
        <taxon>Lactobacillales</taxon>
        <taxon>Enterococcaceae</taxon>
        <taxon>Tetragenococcus</taxon>
    </lineage>
</organism>
<dbReference type="GO" id="GO:1901135">
    <property type="term" value="P:carbohydrate derivative metabolic process"/>
    <property type="evidence" value="ECO:0007669"/>
    <property type="project" value="InterPro"/>
</dbReference>
<dbReference type="AlphaFoldDB" id="A0A2H6CTW0"/>
<proteinExistence type="predicted"/>
<dbReference type="GO" id="GO:0097367">
    <property type="term" value="F:carbohydrate derivative binding"/>
    <property type="evidence" value="ECO:0007669"/>
    <property type="project" value="InterPro"/>
</dbReference>
<keyword evidence="7" id="KW-1185">Reference proteome</keyword>
<keyword evidence="1" id="KW-0805">Transcription regulation</keyword>
<dbReference type="Pfam" id="PF01380">
    <property type="entry name" value="SIS"/>
    <property type="match status" value="1"/>
</dbReference>
<gene>
    <name evidence="6" type="ORF">TEHN7118_1238</name>
</gene>
<dbReference type="Gene3D" id="1.10.10.10">
    <property type="entry name" value="Winged helix-like DNA-binding domain superfamily/Winged helix DNA-binding domain"/>
    <property type="match status" value="1"/>
</dbReference>
<dbReference type="SUPFAM" id="SSF53697">
    <property type="entry name" value="SIS domain"/>
    <property type="match status" value="1"/>
</dbReference>
<protein>
    <recommendedName>
        <fullName evidence="8">MurR/RpiR family transcriptional regulator</fullName>
    </recommendedName>
</protein>
<sequence length="247" mass="29041">MKFEERILLNSIRFTDMEDDIIAYLLEYRDIIDEVKITSLAKRFFTSPNTIVRLAHKLGYSGFSELKYLIKQESKHINYDSEDKSVLLKNFEIIDTKDNYEILEQLINTARINFYSIGQTAYVTKVIVDNFYSIDYKSFFYNYPNELNHVITHGNNEVIFFISLSGQKEQLLKLAREAKNYGHTVITLTHLNKNPLTSMGDFNLFCFSPEQRIEEYNVTDKTPILLIMNNLFKQYARRLGKTINSVY</sequence>
<dbReference type="PANTHER" id="PTHR30514:SF1">
    <property type="entry name" value="HTH-TYPE TRANSCRIPTIONAL REGULATOR HEXR-RELATED"/>
    <property type="match status" value="1"/>
</dbReference>
<dbReference type="PROSITE" id="PS51071">
    <property type="entry name" value="HTH_RPIR"/>
    <property type="match status" value="1"/>
</dbReference>
<dbReference type="InterPro" id="IPR046348">
    <property type="entry name" value="SIS_dom_sf"/>
</dbReference>
<evidence type="ECO:0000256" key="1">
    <source>
        <dbReference type="ARBA" id="ARBA00023015"/>
    </source>
</evidence>
<evidence type="ECO:0000313" key="7">
    <source>
        <dbReference type="Proteomes" id="UP000236214"/>
    </source>
</evidence>
<evidence type="ECO:0000256" key="3">
    <source>
        <dbReference type="ARBA" id="ARBA00023163"/>
    </source>
</evidence>
<accession>A0A2H6CTW0</accession>